<keyword evidence="2" id="KW-0963">Cytoplasm</keyword>
<gene>
    <name evidence="5" type="ORF">CITCOLO1_LOCUS4788</name>
</gene>
<dbReference type="EMBL" id="OZ021745">
    <property type="protein sequence ID" value="CAK9313078.1"/>
    <property type="molecule type" value="Genomic_DNA"/>
</dbReference>
<feature type="domain" description="WW" evidence="4">
    <location>
        <begin position="84"/>
        <end position="118"/>
    </location>
</feature>
<feature type="compositionally biased region" description="Basic and acidic residues" evidence="3">
    <location>
        <begin position="112"/>
        <end position="125"/>
    </location>
</feature>
<evidence type="ECO:0000259" key="4">
    <source>
        <dbReference type="PROSITE" id="PS50020"/>
    </source>
</evidence>
<dbReference type="PROSITE" id="PS50020">
    <property type="entry name" value="WW_DOMAIN_2"/>
    <property type="match status" value="1"/>
</dbReference>
<evidence type="ECO:0000256" key="2">
    <source>
        <dbReference type="ARBA" id="ARBA00022490"/>
    </source>
</evidence>
<dbReference type="InterPro" id="IPR001202">
    <property type="entry name" value="WW_dom"/>
</dbReference>
<protein>
    <recommendedName>
        <fullName evidence="4">WW domain-containing protein</fullName>
    </recommendedName>
</protein>
<accession>A0ABP0XY40</accession>
<dbReference type="Proteomes" id="UP001642487">
    <property type="component" value="Chromosome 11"/>
</dbReference>
<evidence type="ECO:0000256" key="1">
    <source>
        <dbReference type="ARBA" id="ARBA00004496"/>
    </source>
</evidence>
<sequence>MNKFGHLFLTPKTLSSIYITNPIPNTAIEFEAMVPFQPHPSSLHDKTSTIREPADNLAKKRKWEESIPTSPLSSIFDIELHLETPLPFYWQRCLDIQSGKIHFYNTTTQKRTWKDPRDKVEKGDDDKEDDNNDNGKDIDMSLDLELNLTCESLDKNNNNQTIQGGRRAINNGMIFGSSENYNNNNNKAEMVAAVCVRCHLLVMLCKSSPECPNCKFMNSPPEQTTPAMFKRRCHLSW</sequence>
<dbReference type="Gene3D" id="2.20.70.10">
    <property type="match status" value="1"/>
</dbReference>
<dbReference type="PANTHER" id="PTHR14791:SF42">
    <property type="entry name" value="F16L1.2 PROTEIN"/>
    <property type="match status" value="1"/>
</dbReference>
<comment type="subcellular location">
    <subcellularLocation>
        <location evidence="1">Cytoplasm</location>
    </subcellularLocation>
</comment>
<dbReference type="CDD" id="cd00201">
    <property type="entry name" value="WW"/>
    <property type="match status" value="1"/>
</dbReference>
<dbReference type="InterPro" id="IPR036020">
    <property type="entry name" value="WW_dom_sf"/>
</dbReference>
<name>A0ABP0XY40_9ROSI</name>
<feature type="region of interest" description="Disordered" evidence="3">
    <location>
        <begin position="112"/>
        <end position="138"/>
    </location>
</feature>
<dbReference type="PANTHER" id="PTHR14791">
    <property type="entry name" value="BOMB/KIRA PROTEINS"/>
    <property type="match status" value="1"/>
</dbReference>
<reference evidence="5 6" key="1">
    <citation type="submission" date="2024-03" db="EMBL/GenBank/DDBJ databases">
        <authorList>
            <person name="Gkanogiannis A."/>
            <person name="Becerra Lopez-Lavalle L."/>
        </authorList>
    </citation>
    <scope>NUCLEOTIDE SEQUENCE [LARGE SCALE GENOMIC DNA]</scope>
</reference>
<dbReference type="InterPro" id="IPR051105">
    <property type="entry name" value="WWC/KIBRA_Hippo_Reg"/>
</dbReference>
<dbReference type="SUPFAM" id="SSF51045">
    <property type="entry name" value="WW domain"/>
    <property type="match status" value="1"/>
</dbReference>
<keyword evidence="6" id="KW-1185">Reference proteome</keyword>
<organism evidence="5 6">
    <name type="scientific">Citrullus colocynthis</name>
    <name type="common">colocynth</name>
    <dbReference type="NCBI Taxonomy" id="252529"/>
    <lineage>
        <taxon>Eukaryota</taxon>
        <taxon>Viridiplantae</taxon>
        <taxon>Streptophyta</taxon>
        <taxon>Embryophyta</taxon>
        <taxon>Tracheophyta</taxon>
        <taxon>Spermatophyta</taxon>
        <taxon>Magnoliopsida</taxon>
        <taxon>eudicotyledons</taxon>
        <taxon>Gunneridae</taxon>
        <taxon>Pentapetalae</taxon>
        <taxon>rosids</taxon>
        <taxon>fabids</taxon>
        <taxon>Cucurbitales</taxon>
        <taxon>Cucurbitaceae</taxon>
        <taxon>Benincaseae</taxon>
        <taxon>Citrullus</taxon>
    </lineage>
</organism>
<proteinExistence type="predicted"/>
<evidence type="ECO:0000313" key="6">
    <source>
        <dbReference type="Proteomes" id="UP001642487"/>
    </source>
</evidence>
<evidence type="ECO:0000313" key="5">
    <source>
        <dbReference type="EMBL" id="CAK9313078.1"/>
    </source>
</evidence>
<evidence type="ECO:0000256" key="3">
    <source>
        <dbReference type="SAM" id="MobiDB-lite"/>
    </source>
</evidence>